<protein>
    <submittedName>
        <fullName evidence="2">Uncharacterized protein</fullName>
    </submittedName>
</protein>
<proteinExistence type="predicted"/>
<keyword evidence="1" id="KW-1133">Transmembrane helix</keyword>
<sequence>VDVAVQVWQFQMVMLGAIYTIFWGQSQIKKADISLSS</sequence>
<evidence type="ECO:0000256" key="1">
    <source>
        <dbReference type="SAM" id="Phobius"/>
    </source>
</evidence>
<evidence type="ECO:0000313" key="2">
    <source>
        <dbReference type="EMBL" id="GAI85886.1"/>
    </source>
</evidence>
<keyword evidence="1" id="KW-0812">Transmembrane</keyword>
<reference evidence="2" key="1">
    <citation type="journal article" date="2014" name="Front. Microbiol.">
        <title>High frequency of phylogenetically diverse reductive dehalogenase-homologous genes in deep subseafloor sedimentary metagenomes.</title>
        <authorList>
            <person name="Kawai M."/>
            <person name="Futagami T."/>
            <person name="Toyoda A."/>
            <person name="Takaki Y."/>
            <person name="Nishi S."/>
            <person name="Hori S."/>
            <person name="Arai W."/>
            <person name="Tsubouchi T."/>
            <person name="Morono Y."/>
            <person name="Uchiyama I."/>
            <person name="Ito T."/>
            <person name="Fujiyama A."/>
            <person name="Inagaki F."/>
            <person name="Takami H."/>
        </authorList>
    </citation>
    <scope>NUCLEOTIDE SEQUENCE</scope>
    <source>
        <strain evidence="2">Expedition CK06-06</strain>
    </source>
</reference>
<organism evidence="2">
    <name type="scientific">marine sediment metagenome</name>
    <dbReference type="NCBI Taxonomy" id="412755"/>
    <lineage>
        <taxon>unclassified sequences</taxon>
        <taxon>metagenomes</taxon>
        <taxon>ecological metagenomes</taxon>
    </lineage>
</organism>
<accession>X1T3B0</accession>
<gene>
    <name evidence="2" type="ORF">S12H4_17557</name>
</gene>
<feature type="non-terminal residue" evidence="2">
    <location>
        <position position="1"/>
    </location>
</feature>
<keyword evidence="1" id="KW-0472">Membrane</keyword>
<comment type="caution">
    <text evidence="2">The sequence shown here is derived from an EMBL/GenBank/DDBJ whole genome shotgun (WGS) entry which is preliminary data.</text>
</comment>
<dbReference type="AlphaFoldDB" id="X1T3B0"/>
<dbReference type="EMBL" id="BARW01008597">
    <property type="protein sequence ID" value="GAI85886.1"/>
    <property type="molecule type" value="Genomic_DNA"/>
</dbReference>
<name>X1T3B0_9ZZZZ</name>
<feature type="transmembrane region" description="Helical" evidence="1">
    <location>
        <begin position="6"/>
        <end position="24"/>
    </location>
</feature>